<dbReference type="CDD" id="cd16448">
    <property type="entry name" value="RING-H2"/>
    <property type="match status" value="1"/>
</dbReference>
<keyword evidence="7 12" id="KW-0863">Zinc-finger</keyword>
<keyword evidence="10" id="KW-1133">Transmembrane helix</keyword>
<keyword evidence="8" id="KW-0833">Ubl conjugation pathway</keyword>
<dbReference type="Pfam" id="PF13639">
    <property type="entry name" value="zf-RING_2"/>
    <property type="match status" value="1"/>
</dbReference>
<dbReference type="STRING" id="264951.A0A443I3Z7"/>
<dbReference type="GO" id="GO:0061630">
    <property type="term" value="F:ubiquitin protein ligase activity"/>
    <property type="evidence" value="ECO:0007669"/>
    <property type="project" value="UniProtKB-EC"/>
</dbReference>
<comment type="caution">
    <text evidence="14">The sequence shown here is derived from an EMBL/GenBank/DDBJ whole genome shotgun (WGS) entry which is preliminary data.</text>
</comment>
<evidence type="ECO:0000256" key="6">
    <source>
        <dbReference type="ARBA" id="ARBA00022723"/>
    </source>
</evidence>
<dbReference type="InterPro" id="IPR013083">
    <property type="entry name" value="Znf_RING/FYVE/PHD"/>
</dbReference>
<evidence type="ECO:0000256" key="11">
    <source>
        <dbReference type="ARBA" id="ARBA00023136"/>
    </source>
</evidence>
<accession>A0A443I3Z7</accession>
<dbReference type="RefSeq" id="XP_028488453.1">
    <property type="nucleotide sequence ID" value="XM_028630136.1"/>
</dbReference>
<dbReference type="PANTHER" id="PTHR45977:SF4">
    <property type="entry name" value="RING-TYPE DOMAIN-CONTAINING PROTEIN"/>
    <property type="match status" value="1"/>
</dbReference>
<evidence type="ECO:0000313" key="15">
    <source>
        <dbReference type="Proteomes" id="UP000283841"/>
    </source>
</evidence>
<protein>
    <recommendedName>
        <fullName evidence="3">RING-type E3 ubiquitin transferase</fullName>
        <ecNumber evidence="3">2.3.2.27</ecNumber>
    </recommendedName>
</protein>
<keyword evidence="9" id="KW-0862">Zinc</keyword>
<dbReference type="InterPro" id="IPR001841">
    <property type="entry name" value="Znf_RING"/>
</dbReference>
<evidence type="ECO:0000256" key="2">
    <source>
        <dbReference type="ARBA" id="ARBA00004141"/>
    </source>
</evidence>
<dbReference type="GO" id="GO:0008270">
    <property type="term" value="F:zinc ion binding"/>
    <property type="evidence" value="ECO:0007669"/>
    <property type="project" value="UniProtKB-KW"/>
</dbReference>
<evidence type="ECO:0000256" key="12">
    <source>
        <dbReference type="PROSITE-ProRule" id="PRU00175"/>
    </source>
</evidence>
<dbReference type="EC" id="2.3.2.27" evidence="3"/>
<dbReference type="VEuPathDB" id="FungiDB:C8Q69DRAFT_460278"/>
<comment type="catalytic activity">
    <reaction evidence="1">
        <text>S-ubiquitinyl-[E2 ubiquitin-conjugating enzyme]-L-cysteine + [acceptor protein]-L-lysine = [E2 ubiquitin-conjugating enzyme]-L-cysteine + N(6)-ubiquitinyl-[acceptor protein]-L-lysine.</text>
        <dbReference type="EC" id="2.3.2.27"/>
    </reaction>
</comment>
<evidence type="ECO:0000256" key="8">
    <source>
        <dbReference type="ARBA" id="ARBA00022786"/>
    </source>
</evidence>
<evidence type="ECO:0000256" key="7">
    <source>
        <dbReference type="ARBA" id="ARBA00022771"/>
    </source>
</evidence>
<keyword evidence="6" id="KW-0479">Metal-binding</keyword>
<evidence type="ECO:0000256" key="10">
    <source>
        <dbReference type="ARBA" id="ARBA00022989"/>
    </source>
</evidence>
<evidence type="ECO:0000256" key="3">
    <source>
        <dbReference type="ARBA" id="ARBA00012483"/>
    </source>
</evidence>
<keyword evidence="11" id="KW-0472">Membrane</keyword>
<keyword evidence="15" id="KW-1185">Reference proteome</keyword>
<feature type="domain" description="RING-type" evidence="13">
    <location>
        <begin position="45"/>
        <end position="90"/>
    </location>
</feature>
<keyword evidence="4" id="KW-0808">Transferase</keyword>
<dbReference type="Gene3D" id="3.30.40.10">
    <property type="entry name" value="Zinc/RING finger domain, C3HC4 (zinc finger)"/>
    <property type="match status" value="1"/>
</dbReference>
<evidence type="ECO:0000313" key="14">
    <source>
        <dbReference type="EMBL" id="RWQ98808.1"/>
    </source>
</evidence>
<dbReference type="Proteomes" id="UP000283841">
    <property type="component" value="Unassembled WGS sequence"/>
</dbReference>
<evidence type="ECO:0000256" key="9">
    <source>
        <dbReference type="ARBA" id="ARBA00022833"/>
    </source>
</evidence>
<dbReference type="GO" id="GO:0016567">
    <property type="term" value="P:protein ubiquitination"/>
    <property type="evidence" value="ECO:0007669"/>
    <property type="project" value="TreeGrafter"/>
</dbReference>
<reference evidence="14 15" key="1">
    <citation type="journal article" date="2018" name="Front. Microbiol.">
        <title>Genomic and genetic insights into a cosmopolitan fungus, Paecilomyces variotii (Eurotiales).</title>
        <authorList>
            <person name="Urquhart A.S."/>
            <person name="Mondo S.J."/>
            <person name="Makela M.R."/>
            <person name="Hane J.K."/>
            <person name="Wiebenga A."/>
            <person name="He G."/>
            <person name="Mihaltcheva S."/>
            <person name="Pangilinan J."/>
            <person name="Lipzen A."/>
            <person name="Barry K."/>
            <person name="de Vries R.P."/>
            <person name="Grigoriev I.V."/>
            <person name="Idnurm A."/>
        </authorList>
    </citation>
    <scope>NUCLEOTIDE SEQUENCE [LARGE SCALE GENOMIC DNA]</scope>
    <source>
        <strain evidence="14 15">CBS 101075</strain>
    </source>
</reference>
<dbReference type="SMART" id="SM00184">
    <property type="entry name" value="RING"/>
    <property type="match status" value="1"/>
</dbReference>
<evidence type="ECO:0000256" key="4">
    <source>
        <dbReference type="ARBA" id="ARBA00022679"/>
    </source>
</evidence>
<sequence>MPHYYLYVPSPSEQGTLNLRDLYVAGMSAFSGSSFSDPDSLPEVCILCFERLDKTSPSSSYRQLRCSHIFHLPCIDDWLCNRDASCPLCRERFYHLRGPRIMYSQSSLPITRPGTTVGLRRGQPETHYVRSMIESVKKWAKKKRREERTADTEEEVHSES</sequence>
<dbReference type="AlphaFoldDB" id="A0A443I3Z7"/>
<evidence type="ECO:0000256" key="1">
    <source>
        <dbReference type="ARBA" id="ARBA00000900"/>
    </source>
</evidence>
<dbReference type="EMBL" id="RCNU01000002">
    <property type="protein sequence ID" value="RWQ98808.1"/>
    <property type="molecule type" value="Genomic_DNA"/>
</dbReference>
<dbReference type="GeneID" id="39599413"/>
<proteinExistence type="predicted"/>
<dbReference type="GO" id="GO:0016020">
    <property type="term" value="C:membrane"/>
    <property type="evidence" value="ECO:0007669"/>
    <property type="project" value="UniProtKB-SubCell"/>
</dbReference>
<dbReference type="SUPFAM" id="SSF57850">
    <property type="entry name" value="RING/U-box"/>
    <property type="match status" value="1"/>
</dbReference>
<gene>
    <name evidence="14" type="ORF">C8Q69DRAFT_460278</name>
</gene>
<dbReference type="OrthoDB" id="8062037at2759"/>
<keyword evidence="5" id="KW-0812">Transmembrane</keyword>
<organism evidence="14 15">
    <name type="scientific">Byssochlamys spectabilis</name>
    <name type="common">Paecilomyces variotii</name>
    <dbReference type="NCBI Taxonomy" id="264951"/>
    <lineage>
        <taxon>Eukaryota</taxon>
        <taxon>Fungi</taxon>
        <taxon>Dikarya</taxon>
        <taxon>Ascomycota</taxon>
        <taxon>Pezizomycotina</taxon>
        <taxon>Eurotiomycetes</taxon>
        <taxon>Eurotiomycetidae</taxon>
        <taxon>Eurotiales</taxon>
        <taxon>Thermoascaceae</taxon>
        <taxon>Paecilomyces</taxon>
    </lineage>
</organism>
<evidence type="ECO:0000256" key="5">
    <source>
        <dbReference type="ARBA" id="ARBA00022692"/>
    </source>
</evidence>
<evidence type="ECO:0000259" key="13">
    <source>
        <dbReference type="PROSITE" id="PS50089"/>
    </source>
</evidence>
<dbReference type="GO" id="GO:0006511">
    <property type="term" value="P:ubiquitin-dependent protein catabolic process"/>
    <property type="evidence" value="ECO:0007669"/>
    <property type="project" value="TreeGrafter"/>
</dbReference>
<dbReference type="PROSITE" id="PS50089">
    <property type="entry name" value="ZF_RING_2"/>
    <property type="match status" value="1"/>
</dbReference>
<name>A0A443I3Z7_BYSSP</name>
<dbReference type="PANTHER" id="PTHR45977">
    <property type="entry name" value="TARGET OF ERK KINASE MPK-1"/>
    <property type="match status" value="1"/>
</dbReference>
<comment type="subcellular location">
    <subcellularLocation>
        <location evidence="2">Membrane</location>
        <topology evidence="2">Multi-pass membrane protein</topology>
    </subcellularLocation>
</comment>